<dbReference type="GO" id="GO:0017004">
    <property type="term" value="P:cytochrome complex assembly"/>
    <property type="evidence" value="ECO:0007669"/>
    <property type="project" value="UniProtKB-KW"/>
</dbReference>
<accession>K4KH69</accession>
<evidence type="ECO:0000256" key="5">
    <source>
        <dbReference type="ARBA" id="ARBA00022448"/>
    </source>
</evidence>
<name>K4KH69_SIMAS</name>
<keyword evidence="9 12" id="KW-0201">Cytochrome c-type biogenesis</keyword>
<dbReference type="OrthoDB" id="9815607at2"/>
<dbReference type="NCBIfam" id="TIGR03141">
    <property type="entry name" value="cytochro_ccmD"/>
    <property type="match status" value="1"/>
</dbReference>
<keyword evidence="10 12" id="KW-1133">Transmembrane helix</keyword>
<dbReference type="HOGENOM" id="CLU_180892_4_1_6"/>
<dbReference type="PANTHER" id="PTHR37531:SF1">
    <property type="entry name" value="HEME EXPORTER PROTEIN D"/>
    <property type="match status" value="1"/>
</dbReference>
<keyword evidence="8 12" id="KW-0812">Transmembrane</keyword>
<dbReference type="RefSeq" id="WP_015045461.1">
    <property type="nucleotide sequence ID" value="NC_018868.3"/>
</dbReference>
<keyword evidence="6 12" id="KW-1003">Cell membrane</keyword>
<proteinExistence type="inferred from homology"/>
<evidence type="ECO:0000256" key="7">
    <source>
        <dbReference type="ARBA" id="ARBA00022519"/>
    </source>
</evidence>
<evidence type="ECO:0000256" key="11">
    <source>
        <dbReference type="ARBA" id="ARBA00023136"/>
    </source>
</evidence>
<keyword evidence="7 12" id="KW-0997">Cell inner membrane</keyword>
<evidence type="ECO:0000256" key="1">
    <source>
        <dbReference type="ARBA" id="ARBA00002442"/>
    </source>
</evidence>
<dbReference type="InterPro" id="IPR007078">
    <property type="entry name" value="Haem_export_protD_CcmD"/>
</dbReference>
<evidence type="ECO:0000256" key="6">
    <source>
        <dbReference type="ARBA" id="ARBA00022475"/>
    </source>
</evidence>
<sequence length="68" mass="7972">MKFQFDSFEAFMAMGNHGPFVWSVVAITLVTWGLLIWWPLRSHKQALAEQRRLARIEQARIQQAAEQE</sequence>
<protein>
    <recommendedName>
        <fullName evidence="4 12">Heme exporter protein D</fullName>
    </recommendedName>
</protein>
<evidence type="ECO:0000313" key="14">
    <source>
        <dbReference type="Proteomes" id="UP000000466"/>
    </source>
</evidence>
<comment type="function">
    <text evidence="1 12">Required for the export of heme to the periplasm for the biogenesis of c-type cytochromes.</text>
</comment>
<dbReference type="AlphaFoldDB" id="K4KH69"/>
<evidence type="ECO:0000256" key="9">
    <source>
        <dbReference type="ARBA" id="ARBA00022748"/>
    </source>
</evidence>
<comment type="subcellular location">
    <subcellularLocation>
        <location evidence="2 12">Cell inner membrane</location>
        <topology evidence="2 12">Single-pass membrane protein</topology>
    </subcellularLocation>
</comment>
<dbReference type="GO" id="GO:0005886">
    <property type="term" value="C:plasma membrane"/>
    <property type="evidence" value="ECO:0007669"/>
    <property type="project" value="UniProtKB-SubCell"/>
</dbReference>
<dbReference type="InterPro" id="IPR052075">
    <property type="entry name" value="Heme_exporter_D"/>
</dbReference>
<dbReference type="Pfam" id="PF04995">
    <property type="entry name" value="CcmD"/>
    <property type="match status" value="1"/>
</dbReference>
<organism evidence="13 14">
    <name type="scientific">Simiduia agarivorans (strain DSM 21679 / JCM 13881 / BCRC 17597 / SA1)</name>
    <dbReference type="NCBI Taxonomy" id="1117647"/>
    <lineage>
        <taxon>Bacteria</taxon>
        <taxon>Pseudomonadati</taxon>
        <taxon>Pseudomonadota</taxon>
        <taxon>Gammaproteobacteria</taxon>
        <taxon>Cellvibrionales</taxon>
        <taxon>Cellvibrionaceae</taxon>
        <taxon>Simiduia</taxon>
    </lineage>
</organism>
<dbReference type="GO" id="GO:0015886">
    <property type="term" value="P:heme transport"/>
    <property type="evidence" value="ECO:0007669"/>
    <property type="project" value="InterPro"/>
</dbReference>
<keyword evidence="14" id="KW-1185">Reference proteome</keyword>
<dbReference type="Proteomes" id="UP000000466">
    <property type="component" value="Chromosome"/>
</dbReference>
<evidence type="ECO:0000256" key="2">
    <source>
        <dbReference type="ARBA" id="ARBA00004377"/>
    </source>
</evidence>
<evidence type="ECO:0000256" key="8">
    <source>
        <dbReference type="ARBA" id="ARBA00022692"/>
    </source>
</evidence>
<keyword evidence="11 12" id="KW-0472">Membrane</keyword>
<dbReference type="PANTHER" id="PTHR37531">
    <property type="entry name" value="HEME EXPORTER PROTEIN D"/>
    <property type="match status" value="1"/>
</dbReference>
<evidence type="ECO:0000256" key="4">
    <source>
        <dbReference type="ARBA" id="ARBA00016461"/>
    </source>
</evidence>
<evidence type="ECO:0000256" key="12">
    <source>
        <dbReference type="RuleBase" id="RU363101"/>
    </source>
</evidence>
<comment type="similarity">
    <text evidence="3 12">Belongs to the CcmD/CycX/HelD family.</text>
</comment>
<evidence type="ECO:0000256" key="3">
    <source>
        <dbReference type="ARBA" id="ARBA00008741"/>
    </source>
</evidence>
<feature type="transmembrane region" description="Helical" evidence="12">
    <location>
        <begin position="20"/>
        <end position="40"/>
    </location>
</feature>
<dbReference type="KEGG" id="saga:M5M_00255"/>
<keyword evidence="5 12" id="KW-0813">Transport</keyword>
<dbReference type="GO" id="GO:1903607">
    <property type="term" value="P:cytochrome c biosynthetic process"/>
    <property type="evidence" value="ECO:0007669"/>
    <property type="project" value="TreeGrafter"/>
</dbReference>
<gene>
    <name evidence="13" type="ordered locus">M5M_00255</name>
</gene>
<dbReference type="EMBL" id="CP003746">
    <property type="protein sequence ID" value="AFU97288.1"/>
    <property type="molecule type" value="Genomic_DNA"/>
</dbReference>
<evidence type="ECO:0000256" key="10">
    <source>
        <dbReference type="ARBA" id="ARBA00022989"/>
    </source>
</evidence>
<dbReference type="STRING" id="1117647.M5M_00255"/>
<reference evidence="13 14" key="1">
    <citation type="journal article" date="2013" name="Genome Announc.">
        <title>Complete genome sequence of Simiduia agarivorans SA1(T), a marine bacterium able to degrade a variety of polysaccharides.</title>
        <authorList>
            <person name="Lin S.Y."/>
            <person name="Shieh W.Y."/>
            <person name="Chen J.S."/>
            <person name="Tang S.L."/>
        </authorList>
    </citation>
    <scope>NUCLEOTIDE SEQUENCE [LARGE SCALE GENOMIC DNA]</scope>
    <source>
        <strain evidence="14">DSM 21679 / JCM 13881 / BCRC 17597 / SA1</strain>
    </source>
</reference>
<dbReference type="eggNOG" id="COG3114">
    <property type="taxonomic scope" value="Bacteria"/>
</dbReference>
<evidence type="ECO:0000313" key="13">
    <source>
        <dbReference type="EMBL" id="AFU97288.1"/>
    </source>
</evidence>